<gene>
    <name evidence="2" type="ORF">PG999_013107</name>
</gene>
<feature type="chain" id="PRO_5043743536" evidence="1">
    <location>
        <begin position="20"/>
        <end position="82"/>
    </location>
</feature>
<dbReference type="EMBL" id="JAQQWP010000010">
    <property type="protein sequence ID" value="KAK8097163.1"/>
    <property type="molecule type" value="Genomic_DNA"/>
</dbReference>
<feature type="signal peptide" evidence="1">
    <location>
        <begin position="1"/>
        <end position="19"/>
    </location>
</feature>
<reference evidence="2 3" key="1">
    <citation type="submission" date="2023-01" db="EMBL/GenBank/DDBJ databases">
        <title>Analysis of 21 Apiospora genomes using comparative genomics revels a genus with tremendous synthesis potential of carbohydrate active enzymes and secondary metabolites.</title>
        <authorList>
            <person name="Sorensen T."/>
        </authorList>
    </citation>
    <scope>NUCLEOTIDE SEQUENCE [LARGE SCALE GENOMIC DNA]</scope>
    <source>
        <strain evidence="2 3">CBS 117206</strain>
    </source>
</reference>
<keyword evidence="3" id="KW-1185">Reference proteome</keyword>
<protein>
    <submittedName>
        <fullName evidence="2">Uncharacterized protein</fullName>
    </submittedName>
</protein>
<organism evidence="2 3">
    <name type="scientific">Apiospora kogelbergensis</name>
    <dbReference type="NCBI Taxonomy" id="1337665"/>
    <lineage>
        <taxon>Eukaryota</taxon>
        <taxon>Fungi</taxon>
        <taxon>Dikarya</taxon>
        <taxon>Ascomycota</taxon>
        <taxon>Pezizomycotina</taxon>
        <taxon>Sordariomycetes</taxon>
        <taxon>Xylariomycetidae</taxon>
        <taxon>Amphisphaeriales</taxon>
        <taxon>Apiosporaceae</taxon>
        <taxon>Apiospora</taxon>
    </lineage>
</organism>
<accession>A0AAW0QQ83</accession>
<keyword evidence="1" id="KW-0732">Signal</keyword>
<name>A0AAW0QQ83_9PEZI</name>
<comment type="caution">
    <text evidence="2">The sequence shown here is derived from an EMBL/GenBank/DDBJ whole genome shotgun (WGS) entry which is preliminary data.</text>
</comment>
<evidence type="ECO:0000313" key="3">
    <source>
        <dbReference type="Proteomes" id="UP001392437"/>
    </source>
</evidence>
<dbReference type="AlphaFoldDB" id="A0AAW0QQ83"/>
<evidence type="ECO:0000313" key="2">
    <source>
        <dbReference type="EMBL" id="KAK8097163.1"/>
    </source>
</evidence>
<evidence type="ECO:0000256" key="1">
    <source>
        <dbReference type="SAM" id="SignalP"/>
    </source>
</evidence>
<proteinExistence type="predicted"/>
<sequence length="82" mass="8658">MHFSSLFSLFAAAVAVAMAQSQNQTATGLQVFPEGVESCDNGGSDVACRCDDGNCYMRGADENCNLPVGSLVKCDDFYDFSG</sequence>
<dbReference type="Proteomes" id="UP001392437">
    <property type="component" value="Unassembled WGS sequence"/>
</dbReference>